<evidence type="ECO:0000313" key="7">
    <source>
        <dbReference type="EMBL" id="HHF98046.1"/>
    </source>
</evidence>
<organism evidence="7">
    <name type="scientific">Aerophobetes bacterium</name>
    <dbReference type="NCBI Taxonomy" id="2030807"/>
    <lineage>
        <taxon>Bacteria</taxon>
        <taxon>Candidatus Aerophobota</taxon>
    </lineage>
</organism>
<dbReference type="InterPro" id="IPR013525">
    <property type="entry name" value="ABC2_TM"/>
</dbReference>
<dbReference type="GO" id="GO:0140359">
    <property type="term" value="F:ABC-type transporter activity"/>
    <property type="evidence" value="ECO:0007669"/>
    <property type="project" value="InterPro"/>
</dbReference>
<dbReference type="EMBL" id="DRTT01000028">
    <property type="protein sequence ID" value="HHF98046.1"/>
    <property type="molecule type" value="Genomic_DNA"/>
</dbReference>
<accession>A0A7V5HZ11</accession>
<gene>
    <name evidence="7" type="ORF">ENL39_00970</name>
</gene>
<feature type="transmembrane region" description="Helical" evidence="5">
    <location>
        <begin position="102"/>
        <end position="126"/>
    </location>
</feature>
<evidence type="ECO:0000256" key="2">
    <source>
        <dbReference type="ARBA" id="ARBA00022692"/>
    </source>
</evidence>
<dbReference type="PIRSF" id="PIRSF006648">
    <property type="entry name" value="DrrB"/>
    <property type="match status" value="1"/>
</dbReference>
<dbReference type="GO" id="GO:0043190">
    <property type="term" value="C:ATP-binding cassette (ABC) transporter complex"/>
    <property type="evidence" value="ECO:0007669"/>
    <property type="project" value="InterPro"/>
</dbReference>
<evidence type="ECO:0000259" key="6">
    <source>
        <dbReference type="Pfam" id="PF12698"/>
    </source>
</evidence>
<dbReference type="Proteomes" id="UP000886070">
    <property type="component" value="Unassembled WGS sequence"/>
</dbReference>
<dbReference type="PANTHER" id="PTHR43077">
    <property type="entry name" value="TRANSPORT PERMEASE YVFS-RELATED"/>
    <property type="match status" value="1"/>
</dbReference>
<keyword evidence="2 5" id="KW-0812">Transmembrane</keyword>
<feature type="transmembrane region" description="Helical" evidence="5">
    <location>
        <begin position="29"/>
        <end position="47"/>
    </location>
</feature>
<feature type="transmembrane region" description="Helical" evidence="5">
    <location>
        <begin position="224"/>
        <end position="246"/>
    </location>
</feature>
<protein>
    <recommendedName>
        <fullName evidence="6">ABC-2 type transporter transmembrane domain-containing protein</fullName>
    </recommendedName>
</protein>
<feature type="domain" description="ABC-2 type transporter transmembrane" evidence="6">
    <location>
        <begin position="59"/>
        <end position="246"/>
    </location>
</feature>
<dbReference type="AlphaFoldDB" id="A0A7V5HZ11"/>
<evidence type="ECO:0000256" key="4">
    <source>
        <dbReference type="ARBA" id="ARBA00023136"/>
    </source>
</evidence>
<reference evidence="7" key="1">
    <citation type="journal article" date="2020" name="mSystems">
        <title>Genome- and Community-Level Interaction Insights into Carbon Utilization and Element Cycling Functions of Hydrothermarchaeota in Hydrothermal Sediment.</title>
        <authorList>
            <person name="Zhou Z."/>
            <person name="Liu Y."/>
            <person name="Xu W."/>
            <person name="Pan J."/>
            <person name="Luo Z.H."/>
            <person name="Li M."/>
        </authorList>
    </citation>
    <scope>NUCLEOTIDE SEQUENCE [LARGE SCALE GENOMIC DNA]</scope>
    <source>
        <strain evidence="7">HyVt-92</strain>
    </source>
</reference>
<keyword evidence="4 5" id="KW-0472">Membrane</keyword>
<name>A0A7V5HZ11_UNCAE</name>
<dbReference type="Pfam" id="PF12698">
    <property type="entry name" value="ABC2_membrane_3"/>
    <property type="match status" value="1"/>
</dbReference>
<comment type="caution">
    <text evidence="7">The sequence shown here is derived from an EMBL/GenBank/DDBJ whole genome shotgun (WGS) entry which is preliminary data.</text>
</comment>
<evidence type="ECO:0000256" key="5">
    <source>
        <dbReference type="SAM" id="Phobius"/>
    </source>
</evidence>
<comment type="subcellular location">
    <subcellularLocation>
        <location evidence="1">Membrane</location>
        <topology evidence="1">Multi-pass membrane protein</topology>
    </subcellularLocation>
</comment>
<evidence type="ECO:0000256" key="3">
    <source>
        <dbReference type="ARBA" id="ARBA00022989"/>
    </source>
</evidence>
<dbReference type="InterPro" id="IPR000412">
    <property type="entry name" value="ABC_2_transport"/>
</dbReference>
<sequence length="260" mass="29949">MRIKWYKVVALIMRDFIIFFKSRWRVVEFFYFPVTGVIIWGLFALYTRDFARETGLMVLVVNIFWSFAYICQSTINLQMNEDIWSGSLKQVLVSGISETEYILARIISSIVISSIIMIIMFFVALFFGFSIEGKLEEFFYLTLITLISSVALAIMIAAFIIFLGRDYAFLSWTILQLFILLSAPLFPVSILPLPLQIIAHFMPFTNIFVAVREMVRTGFVEESILTRALMVSLVYLFLSSPLYLFAFKRAKKTGKLANIG</sequence>
<feature type="transmembrane region" description="Helical" evidence="5">
    <location>
        <begin position="54"/>
        <end position="75"/>
    </location>
</feature>
<proteinExistence type="predicted"/>
<dbReference type="InterPro" id="IPR051328">
    <property type="entry name" value="T7SS_ABC-Transporter"/>
</dbReference>
<feature type="transmembrane region" description="Helical" evidence="5">
    <location>
        <begin position="138"/>
        <end position="163"/>
    </location>
</feature>
<keyword evidence="3 5" id="KW-1133">Transmembrane helix</keyword>
<evidence type="ECO:0000256" key="1">
    <source>
        <dbReference type="ARBA" id="ARBA00004141"/>
    </source>
</evidence>
<dbReference type="PANTHER" id="PTHR43077:SF10">
    <property type="entry name" value="TRANSPORT PERMEASE PROTEIN"/>
    <property type="match status" value="1"/>
</dbReference>